<comment type="subcellular location">
    <subcellularLocation>
        <location evidence="4">Cell envelope</location>
    </subcellularLocation>
</comment>
<evidence type="ECO:0000256" key="6">
    <source>
        <dbReference type="ARBA" id="ARBA00022723"/>
    </source>
</evidence>
<dbReference type="Pfam" id="PF00149">
    <property type="entry name" value="Metallophos"/>
    <property type="match status" value="1"/>
</dbReference>
<keyword evidence="16" id="KW-1185">Reference proteome</keyword>
<comment type="catalytic activity">
    <reaction evidence="1">
        <text>a ribonucleoside 3'-phosphate + H2O = a ribonucleoside + phosphate</text>
        <dbReference type="Rhea" id="RHEA:10144"/>
        <dbReference type="ChEBI" id="CHEBI:13197"/>
        <dbReference type="ChEBI" id="CHEBI:15377"/>
        <dbReference type="ChEBI" id="CHEBI:18254"/>
        <dbReference type="ChEBI" id="CHEBI:43474"/>
        <dbReference type="EC" id="3.1.3.6"/>
    </reaction>
</comment>
<proteinExistence type="inferred from homology"/>
<feature type="domain" description="Bacterial Ig" evidence="14">
    <location>
        <begin position="668"/>
        <end position="743"/>
    </location>
</feature>
<dbReference type="PROSITE" id="PS00786">
    <property type="entry name" value="5_NUCLEOTIDASE_2"/>
    <property type="match status" value="1"/>
</dbReference>
<dbReference type="InterPro" id="IPR006179">
    <property type="entry name" value="5_nucleotidase/apyrase"/>
</dbReference>
<dbReference type="InterPro" id="IPR041827">
    <property type="entry name" value="CpdB_N"/>
</dbReference>
<dbReference type="AlphaFoldDB" id="A0AA41X4I6"/>
<evidence type="ECO:0000259" key="13">
    <source>
        <dbReference type="Pfam" id="PF02872"/>
    </source>
</evidence>
<feature type="signal peptide" evidence="11">
    <location>
        <begin position="1"/>
        <end position="26"/>
    </location>
</feature>
<evidence type="ECO:0000259" key="12">
    <source>
        <dbReference type="Pfam" id="PF00149"/>
    </source>
</evidence>
<dbReference type="GO" id="GO:0009166">
    <property type="term" value="P:nucleotide catabolic process"/>
    <property type="evidence" value="ECO:0007669"/>
    <property type="project" value="InterPro"/>
</dbReference>
<evidence type="ECO:0000256" key="5">
    <source>
        <dbReference type="ARBA" id="ARBA00006654"/>
    </source>
</evidence>
<dbReference type="GO" id="GO:0030288">
    <property type="term" value="C:outer membrane-bounded periplasmic space"/>
    <property type="evidence" value="ECO:0007669"/>
    <property type="project" value="TreeGrafter"/>
</dbReference>
<evidence type="ECO:0000256" key="10">
    <source>
        <dbReference type="ARBA" id="ARBA00023268"/>
    </source>
</evidence>
<dbReference type="InterPro" id="IPR036907">
    <property type="entry name" value="5'-Nucleotdase_C_sf"/>
</dbReference>
<dbReference type="RefSeq" id="WP_254758500.1">
    <property type="nucleotide sequence ID" value="NZ_JANCLT010000003.1"/>
</dbReference>
<feature type="domain" description="5'-Nucleotidase C-terminal" evidence="13">
    <location>
        <begin position="380"/>
        <end position="578"/>
    </location>
</feature>
<dbReference type="EMBL" id="JANCLT010000003">
    <property type="protein sequence ID" value="MCP8968597.1"/>
    <property type="molecule type" value="Genomic_DNA"/>
</dbReference>
<feature type="domain" description="Calcineurin-like phosphoesterase" evidence="12">
    <location>
        <begin position="39"/>
        <end position="283"/>
    </location>
</feature>
<dbReference type="InterPro" id="IPR004843">
    <property type="entry name" value="Calcineurin-like_PHP"/>
</dbReference>
<keyword evidence="6" id="KW-0479">Metal-binding</keyword>
<dbReference type="PANTHER" id="PTHR11575">
    <property type="entry name" value="5'-NUCLEOTIDASE-RELATED"/>
    <property type="match status" value="1"/>
</dbReference>
<name>A0AA41X4I6_9BACI</name>
<dbReference type="GO" id="GO:0008663">
    <property type="term" value="F:2',3'-cyclic-nucleotide 2'-phosphodiesterase activity"/>
    <property type="evidence" value="ECO:0007669"/>
    <property type="project" value="UniProtKB-EC"/>
</dbReference>
<dbReference type="InterPro" id="IPR013783">
    <property type="entry name" value="Ig-like_fold"/>
</dbReference>
<evidence type="ECO:0000259" key="14">
    <source>
        <dbReference type="Pfam" id="PF17936"/>
    </source>
</evidence>
<dbReference type="GO" id="GO:0008254">
    <property type="term" value="F:3'-nucleotidase activity"/>
    <property type="evidence" value="ECO:0007669"/>
    <property type="project" value="UniProtKB-EC"/>
</dbReference>
<evidence type="ECO:0000256" key="8">
    <source>
        <dbReference type="ARBA" id="ARBA00022741"/>
    </source>
</evidence>
<dbReference type="InterPro" id="IPR008334">
    <property type="entry name" value="5'-Nucleotdase_C"/>
</dbReference>
<evidence type="ECO:0000256" key="9">
    <source>
        <dbReference type="ARBA" id="ARBA00022801"/>
    </source>
</evidence>
<evidence type="ECO:0000256" key="1">
    <source>
        <dbReference type="ARBA" id="ARBA00000527"/>
    </source>
</evidence>
<dbReference type="InterPro" id="IPR029052">
    <property type="entry name" value="Metallo-depent_PP-like"/>
</dbReference>
<evidence type="ECO:0000256" key="4">
    <source>
        <dbReference type="ARBA" id="ARBA00004196"/>
    </source>
</evidence>
<sequence length="826" mass="89766">MGYNKGKRGRQLAAAAVLIGSFIAQAAPAKAQTPAPVKLRILETTDIHSYLLPYDYYKDAPTNEFGFAKAATLIRQARQEAANSVLFDNGDLIQGNPLADYVAKVEPLKPGQVHPVYKALNPLGYDAATLGNHEFNYGLDFLAEAVNDASFPYVNGNIYVDDQDQDDTNDELKYKPYVILAKQVQDENGSTQTLKIGILGLVAPQIMQWDKANLEGKVKAQDIVAAAEKQVPKMRAEGADLVIVLAHTGFDVAAEPYKNAENAVMPLSKVPGIDAVLFGHRHVMFPGAAEFNNMAGVDNVKGTINGVAAVEAGNWGNGLGVIDVMLQKVEDKWRVTGSQAVVRQVYDKQTKIPLAEADQQVTEAVQNEHNATIQYVRSKIGETAVPLYSYFARVQDDPTIQIVNAAQTWYVEQYVNEKLPDYKGVPILSAGAPFRAGRQGPSDFTNIAAGELSIKSANDLYLYPNTLKAVELTGAEVKEWLEMSASQFNQINPESTEPQPLITAGFEPFNFDVMDGVYYDIDITQPAKYKPDGTVWNANAQRIKNLRMPNGTAVSGTERFLVVTNNYRASGGGNFPGLAGGKAKVVVDSADENRQVLIDYIQQLGKMNAAADQNWRIAPIPRNVMLTFQSSPDAASMLTQNPAIKYVSEVTDDKGIWGLYALQTYFPALTVETVRDNDNKLRGQTVPRASVTVQAGTKVLGMGKADAEGEILITIPKQNIGTVLTITASDKGVDSKPVTVQVKSRIAVKDPEVRAIKSADTSISGSAEPGMKIMVKKASEVIGTGTADQEGRFQVEMKKQRRGTELYIYAADKDGNMSKGVKKTVK</sequence>
<evidence type="ECO:0000256" key="11">
    <source>
        <dbReference type="SAM" id="SignalP"/>
    </source>
</evidence>
<dbReference type="InterPro" id="IPR041498">
    <property type="entry name" value="Big_6"/>
</dbReference>
<dbReference type="PRINTS" id="PR01607">
    <property type="entry name" value="APYRASEFAMLY"/>
</dbReference>
<dbReference type="GO" id="GO:0046872">
    <property type="term" value="F:metal ion binding"/>
    <property type="evidence" value="ECO:0007669"/>
    <property type="project" value="UniProtKB-KW"/>
</dbReference>
<keyword evidence="7 11" id="KW-0732">Signal</keyword>
<comment type="cofactor">
    <cofactor evidence="3">
        <name>a divalent metal cation</name>
        <dbReference type="ChEBI" id="CHEBI:60240"/>
    </cofactor>
</comment>
<comment type="similarity">
    <text evidence="5">Belongs to the 5'-nucleotidase family.</text>
</comment>
<dbReference type="Pfam" id="PF17936">
    <property type="entry name" value="Big_6"/>
    <property type="match status" value="2"/>
</dbReference>
<feature type="chain" id="PRO_5041327896" evidence="11">
    <location>
        <begin position="27"/>
        <end position="826"/>
    </location>
</feature>
<reference evidence="15" key="1">
    <citation type="submission" date="2022-07" db="EMBL/GenBank/DDBJ databases">
        <authorList>
            <person name="Li W.-J."/>
            <person name="Deng Q.-Q."/>
        </authorList>
    </citation>
    <scope>NUCLEOTIDE SEQUENCE</scope>
    <source>
        <strain evidence="15">SYSU M60031</strain>
    </source>
</reference>
<dbReference type="SUPFAM" id="SSF56300">
    <property type="entry name" value="Metallo-dependent phosphatases"/>
    <property type="match status" value="1"/>
</dbReference>
<protein>
    <submittedName>
        <fullName evidence="15">Bifunctional 2',3'-cyclic-nucleotide 2'-phosphodiesterase/3'-nucleotidase</fullName>
    </submittedName>
</protein>
<evidence type="ECO:0000256" key="3">
    <source>
        <dbReference type="ARBA" id="ARBA00001968"/>
    </source>
</evidence>
<dbReference type="NCBIfam" id="NF006938">
    <property type="entry name" value="PRK09420.1"/>
    <property type="match status" value="1"/>
</dbReference>
<dbReference type="GO" id="GO:0000166">
    <property type="term" value="F:nucleotide binding"/>
    <property type="evidence" value="ECO:0007669"/>
    <property type="project" value="UniProtKB-KW"/>
</dbReference>
<feature type="domain" description="Bacterial Ig" evidence="14">
    <location>
        <begin position="750"/>
        <end position="825"/>
    </location>
</feature>
<dbReference type="PANTHER" id="PTHR11575:SF6">
    <property type="entry name" value="2',3'-CYCLIC-NUCLEOTIDE 2'-PHOSPHODIESTERASE_3'-NUCLEOTIDASE"/>
    <property type="match status" value="1"/>
</dbReference>
<dbReference type="Gene3D" id="2.60.40.10">
    <property type="entry name" value="Immunoglobulins"/>
    <property type="match status" value="1"/>
</dbReference>
<dbReference type="SUPFAM" id="SSF55816">
    <property type="entry name" value="5'-nucleotidase (syn. UDP-sugar hydrolase), C-terminal domain"/>
    <property type="match status" value="1"/>
</dbReference>
<keyword evidence="8" id="KW-0547">Nucleotide-binding</keyword>
<keyword evidence="10" id="KW-0511">Multifunctional enzyme</keyword>
<evidence type="ECO:0000313" key="16">
    <source>
        <dbReference type="Proteomes" id="UP001156102"/>
    </source>
</evidence>
<comment type="catalytic activity">
    <reaction evidence="2">
        <text>a nucleoside 2',3'-cyclic phosphate + H2O = a nucleoside 3'-phosphate + H(+)</text>
        <dbReference type="Rhea" id="RHEA:19621"/>
        <dbReference type="ChEBI" id="CHEBI:15377"/>
        <dbReference type="ChEBI" id="CHEBI:15378"/>
        <dbReference type="ChEBI" id="CHEBI:66949"/>
        <dbReference type="ChEBI" id="CHEBI:66954"/>
        <dbReference type="EC" id="3.1.4.16"/>
    </reaction>
</comment>
<gene>
    <name evidence="15" type="ORF">NK662_08590</name>
</gene>
<organism evidence="15 16">
    <name type="scientific">Ectobacillus ponti</name>
    <dbReference type="NCBI Taxonomy" id="2961894"/>
    <lineage>
        <taxon>Bacteria</taxon>
        <taxon>Bacillati</taxon>
        <taxon>Bacillota</taxon>
        <taxon>Bacilli</taxon>
        <taxon>Bacillales</taxon>
        <taxon>Bacillaceae</taxon>
        <taxon>Ectobacillus</taxon>
    </lineage>
</organism>
<evidence type="ECO:0000256" key="7">
    <source>
        <dbReference type="ARBA" id="ARBA00022729"/>
    </source>
</evidence>
<evidence type="ECO:0000313" key="15">
    <source>
        <dbReference type="EMBL" id="MCP8968597.1"/>
    </source>
</evidence>
<accession>A0AA41X4I6</accession>
<dbReference type="Gene3D" id="3.60.21.10">
    <property type="match status" value="1"/>
</dbReference>
<comment type="caution">
    <text evidence="15">The sequence shown here is derived from an EMBL/GenBank/DDBJ whole genome shotgun (WGS) entry which is preliminary data.</text>
</comment>
<dbReference type="PROSITE" id="PS00785">
    <property type="entry name" value="5_NUCLEOTIDASE_1"/>
    <property type="match status" value="1"/>
</dbReference>
<dbReference type="Proteomes" id="UP001156102">
    <property type="component" value="Unassembled WGS sequence"/>
</dbReference>
<dbReference type="Pfam" id="PF02872">
    <property type="entry name" value="5_nucleotid_C"/>
    <property type="match status" value="1"/>
</dbReference>
<keyword evidence="9" id="KW-0378">Hydrolase</keyword>
<dbReference type="Gene3D" id="3.90.780.10">
    <property type="entry name" value="5'-Nucleotidase, C-terminal domain"/>
    <property type="match status" value="1"/>
</dbReference>
<dbReference type="InterPro" id="IPR006146">
    <property type="entry name" value="5'-Nucleotdase_CS"/>
</dbReference>
<evidence type="ECO:0000256" key="2">
    <source>
        <dbReference type="ARBA" id="ARBA00001730"/>
    </source>
</evidence>
<dbReference type="CDD" id="cd07410">
    <property type="entry name" value="MPP_CpdB_N"/>
    <property type="match status" value="1"/>
</dbReference>